<dbReference type="FunFam" id="3.40.1370.10:FF:000011">
    <property type="entry name" value="50S ribosomal protein L4"/>
    <property type="match status" value="1"/>
</dbReference>
<dbReference type="OrthoDB" id="10259785at2759"/>
<proteinExistence type="inferred from homology"/>
<dbReference type="GO" id="GO:0006412">
    <property type="term" value="P:translation"/>
    <property type="evidence" value="ECO:0007669"/>
    <property type="project" value="InterPro"/>
</dbReference>
<dbReference type="GO" id="GO:1990904">
    <property type="term" value="C:ribonucleoprotein complex"/>
    <property type="evidence" value="ECO:0007669"/>
    <property type="project" value="UniProtKB-KW"/>
</dbReference>
<dbReference type="KEGG" id="bmic:BMR1_02g02790"/>
<dbReference type="InterPro" id="IPR002136">
    <property type="entry name" value="Ribosomal_uL4"/>
</dbReference>
<evidence type="ECO:0000256" key="2">
    <source>
        <dbReference type="ARBA" id="ARBA00022980"/>
    </source>
</evidence>
<dbReference type="SUPFAM" id="SSF52166">
    <property type="entry name" value="Ribosomal protein L4"/>
    <property type="match status" value="1"/>
</dbReference>
<dbReference type="GO" id="GO:0005840">
    <property type="term" value="C:ribosome"/>
    <property type="evidence" value="ECO:0007669"/>
    <property type="project" value="UniProtKB-KW"/>
</dbReference>
<evidence type="ECO:0000256" key="3">
    <source>
        <dbReference type="ARBA" id="ARBA00023274"/>
    </source>
</evidence>
<dbReference type="RefSeq" id="XP_012648321.1">
    <property type="nucleotide sequence ID" value="XM_012792867.1"/>
</dbReference>
<dbReference type="GeneID" id="24424340"/>
<protein>
    <recommendedName>
        <fullName evidence="4">Large ribosomal subunit protein uL4</fullName>
    </recommendedName>
    <alternativeName>
        <fullName evidence="5">60S ribosomal protein L4</fullName>
    </alternativeName>
</protein>
<dbReference type="InterPro" id="IPR045240">
    <property type="entry name" value="Ribosomal_uL4_euk/arch"/>
</dbReference>
<dbReference type="Gene3D" id="3.40.1370.10">
    <property type="match status" value="1"/>
</dbReference>
<keyword evidence="3" id="KW-0687">Ribonucleoprotein</keyword>
<sequence length="392" mass="43268">MIRPVVSVFGVGEDKRVGSVVMPKTFSSPLRLDLVKYIYTCMSKNKRQPYAISNLSGYQTSAVSWGTGRAVSRVPRVHGGGTHRAGQAANANFCRGGGMYAPTKVWRRWHRKINLKEKRLAVAASVASTAIVPLVLARGHRIEQVLELPLVLDDAIEQMEKTKDAKKALEAIGLSPELERVVKAATKTKAGRGKTRGRGKRNPIGPLIILSNKHCPARKAFRNLPGVEITTVDRLNLLKLAPGGTFGRLCVWSKSAFTQLDSSLKMIVSNKIGDSSASILKNVDVETIINSTPVQSVLLPPKKGTPKTTVKKPTSIKVIKFVRSKLAKTDTKHAKISKSVLSERKNNKARSKKYIKNIYDALECKRKELDDIALKEKQEHLEILQKQQEIAE</sequence>
<dbReference type="Pfam" id="PF00573">
    <property type="entry name" value="Ribosomal_L4"/>
    <property type="match status" value="1"/>
</dbReference>
<evidence type="ECO:0000256" key="4">
    <source>
        <dbReference type="ARBA" id="ARBA00035244"/>
    </source>
</evidence>
<keyword evidence="2 6" id="KW-0689">Ribosomal protein</keyword>
<reference evidence="6 7" key="1">
    <citation type="journal article" date="2012" name="Nucleic Acids Res.">
        <title>Sequencing of the smallest Apicomplexan genome from the human pathogen Babesia microti.</title>
        <authorList>
            <person name="Cornillot E."/>
            <person name="Hadj-Kaddour K."/>
            <person name="Dassouli A."/>
            <person name="Noel B."/>
            <person name="Ranwez V."/>
            <person name="Vacherie B."/>
            <person name="Augagneur Y."/>
            <person name="Bres V."/>
            <person name="Duclos A."/>
            <person name="Randazzo S."/>
            <person name="Carcy B."/>
            <person name="Debierre-Grockiego F."/>
            <person name="Delbecq S."/>
            <person name="Moubri-Menage K."/>
            <person name="Shams-Eldin H."/>
            <person name="Usmani-Brown S."/>
            <person name="Bringaud F."/>
            <person name="Wincker P."/>
            <person name="Vivares C.P."/>
            <person name="Schwarz R.T."/>
            <person name="Schetters T.P."/>
            <person name="Krause P.J."/>
            <person name="Gorenflot A."/>
            <person name="Berry V."/>
            <person name="Barbe V."/>
            <person name="Ben Mamoun C."/>
        </authorList>
    </citation>
    <scope>NUCLEOTIDE SEQUENCE [LARGE SCALE GENOMIC DNA]</scope>
    <source>
        <strain evidence="6 7">RI</strain>
    </source>
</reference>
<organism evidence="6 7">
    <name type="scientific">Babesia microti (strain RI)</name>
    <dbReference type="NCBI Taxonomy" id="1133968"/>
    <lineage>
        <taxon>Eukaryota</taxon>
        <taxon>Sar</taxon>
        <taxon>Alveolata</taxon>
        <taxon>Apicomplexa</taxon>
        <taxon>Aconoidasida</taxon>
        <taxon>Piroplasmida</taxon>
        <taxon>Babesiidae</taxon>
        <taxon>Babesia</taxon>
    </lineage>
</organism>
<evidence type="ECO:0000256" key="1">
    <source>
        <dbReference type="ARBA" id="ARBA00010528"/>
    </source>
</evidence>
<comment type="similarity">
    <text evidence="1">Belongs to the universal ribosomal protein uL4 family.</text>
</comment>
<name>I7J6E4_BABMR</name>
<dbReference type="GO" id="GO:0003735">
    <property type="term" value="F:structural constituent of ribosome"/>
    <property type="evidence" value="ECO:0007669"/>
    <property type="project" value="InterPro"/>
</dbReference>
<evidence type="ECO:0000313" key="7">
    <source>
        <dbReference type="Proteomes" id="UP000002899"/>
    </source>
</evidence>
<keyword evidence="7" id="KW-1185">Reference proteome</keyword>
<evidence type="ECO:0000313" key="6">
    <source>
        <dbReference type="EMBL" id="CCF73712.1"/>
    </source>
</evidence>
<reference evidence="6 7" key="2">
    <citation type="journal article" date="2013" name="PLoS ONE">
        <title>Whole genome mapping and re-organization of the nuclear and mitochondrial genomes of Babesia microti isolates.</title>
        <authorList>
            <person name="Cornillot E."/>
            <person name="Dassouli A."/>
            <person name="Garg A."/>
            <person name="Pachikara N."/>
            <person name="Randazzo S."/>
            <person name="Depoix D."/>
            <person name="Carcy B."/>
            <person name="Delbecq S."/>
            <person name="Frutos R."/>
            <person name="Silva J.C."/>
            <person name="Sutton R."/>
            <person name="Krause P.J."/>
            <person name="Mamoun C.B."/>
        </authorList>
    </citation>
    <scope>NUCLEOTIDE SEQUENCE [LARGE SCALE GENOMIC DNA]</scope>
    <source>
        <strain evidence="6 7">RI</strain>
    </source>
</reference>
<dbReference type="PANTHER" id="PTHR19431">
    <property type="entry name" value="60S RIBOSOMAL PROTEIN L4"/>
    <property type="match status" value="1"/>
</dbReference>
<reference evidence="6 7" key="3">
    <citation type="journal article" date="2016" name="Sci. Rep.">
        <title>Genome-wide diversity and gene expression profiling of Babesia microti isolates identify polymorphic genes that mediate host-pathogen interactions.</title>
        <authorList>
            <person name="Silva J.C."/>
            <person name="Cornillot E."/>
            <person name="McCracken C."/>
            <person name="Usmani-Brown S."/>
            <person name="Dwivedi A."/>
            <person name="Ifeonu O.O."/>
            <person name="Crabtree J."/>
            <person name="Gotia H.T."/>
            <person name="Virji A.Z."/>
            <person name="Reynes C."/>
            <person name="Colinge J."/>
            <person name="Kumar V."/>
            <person name="Lawres L."/>
            <person name="Pazzi J.E."/>
            <person name="Pablo J.V."/>
            <person name="Hung C."/>
            <person name="Brancato J."/>
            <person name="Kumari P."/>
            <person name="Orvis J."/>
            <person name="Tretina K."/>
            <person name="Chibucos M."/>
            <person name="Ott S."/>
            <person name="Sadzewicz L."/>
            <person name="Sengamalay N."/>
            <person name="Shetty A.C."/>
            <person name="Su Q."/>
            <person name="Tallon L."/>
            <person name="Fraser C.M."/>
            <person name="Frutos R."/>
            <person name="Molina D.M."/>
            <person name="Krause P.J."/>
            <person name="Ben Mamoun C."/>
        </authorList>
    </citation>
    <scope>NUCLEOTIDE SEQUENCE [LARGE SCALE GENOMIC DNA]</scope>
    <source>
        <strain evidence="6 7">RI</strain>
    </source>
</reference>
<dbReference type="AlphaFoldDB" id="I7J6E4"/>
<gene>
    <name evidence="6" type="ORF">BMR1_02g02790</name>
</gene>
<dbReference type="InterPro" id="IPR023574">
    <property type="entry name" value="Ribosomal_uL4_dom_sf"/>
</dbReference>
<dbReference type="EMBL" id="FO082872">
    <property type="protein sequence ID" value="CCF73712.1"/>
    <property type="molecule type" value="Genomic_DNA"/>
</dbReference>
<dbReference type="OMA" id="CKANSKA"/>
<dbReference type="Proteomes" id="UP000002899">
    <property type="component" value="Chromosome II"/>
</dbReference>
<accession>I7J6E4</accession>
<dbReference type="VEuPathDB" id="PiroplasmaDB:BMR1_02g02790"/>
<evidence type="ECO:0000256" key="5">
    <source>
        <dbReference type="ARBA" id="ARBA00035353"/>
    </source>
</evidence>